<dbReference type="Pfam" id="PF03372">
    <property type="entry name" value="Exo_endo_phos"/>
    <property type="match status" value="1"/>
</dbReference>
<proteinExistence type="predicted"/>
<comment type="caution">
    <text evidence="2">The sequence shown here is derived from an EMBL/GenBank/DDBJ whole genome shotgun (WGS) entry which is preliminary data.</text>
</comment>
<gene>
    <name evidence="2" type="ORF">GCM10011376_13770</name>
</gene>
<keyword evidence="3" id="KW-1185">Reference proteome</keyword>
<organism evidence="2 3">
    <name type="scientific">Nocardioides flavus</name>
    <name type="common">ex Wang et al. 2016</name>
    <dbReference type="NCBI Taxonomy" id="2058780"/>
    <lineage>
        <taxon>Bacteria</taxon>
        <taxon>Bacillati</taxon>
        <taxon>Actinomycetota</taxon>
        <taxon>Actinomycetes</taxon>
        <taxon>Propionibacteriales</taxon>
        <taxon>Nocardioidaceae</taxon>
        <taxon>Nocardioides</taxon>
    </lineage>
</organism>
<dbReference type="Gene3D" id="3.60.10.10">
    <property type="entry name" value="Endonuclease/exonuclease/phosphatase"/>
    <property type="match status" value="1"/>
</dbReference>
<evidence type="ECO:0000313" key="2">
    <source>
        <dbReference type="EMBL" id="GHE16767.1"/>
    </source>
</evidence>
<dbReference type="RefSeq" id="WP_191278641.1">
    <property type="nucleotide sequence ID" value="NZ_BNAD01000002.1"/>
</dbReference>
<dbReference type="InterPro" id="IPR005135">
    <property type="entry name" value="Endo/exonuclease/phosphatase"/>
</dbReference>
<reference evidence="3" key="1">
    <citation type="journal article" date="2019" name="Int. J. Syst. Evol. Microbiol.">
        <title>The Global Catalogue of Microorganisms (GCM) 10K type strain sequencing project: providing services to taxonomists for standard genome sequencing and annotation.</title>
        <authorList>
            <consortium name="The Broad Institute Genomics Platform"/>
            <consortium name="The Broad Institute Genome Sequencing Center for Infectious Disease"/>
            <person name="Wu L."/>
            <person name="Ma J."/>
        </authorList>
    </citation>
    <scope>NUCLEOTIDE SEQUENCE [LARGE SCALE GENOMIC DNA]</scope>
    <source>
        <strain evidence="3">CGMCC 1.12791</strain>
    </source>
</reference>
<name>A0ABQ3HGM3_9ACTN</name>
<dbReference type="SUPFAM" id="SSF56219">
    <property type="entry name" value="DNase I-like"/>
    <property type="match status" value="1"/>
</dbReference>
<dbReference type="InterPro" id="IPR036691">
    <property type="entry name" value="Endo/exonu/phosph_ase_sf"/>
</dbReference>
<evidence type="ECO:0000313" key="3">
    <source>
        <dbReference type="Proteomes" id="UP000597341"/>
    </source>
</evidence>
<evidence type="ECO:0000259" key="1">
    <source>
        <dbReference type="Pfam" id="PF03372"/>
    </source>
</evidence>
<dbReference type="EMBL" id="BNAD01000002">
    <property type="protein sequence ID" value="GHE16767.1"/>
    <property type="molecule type" value="Genomic_DNA"/>
</dbReference>
<dbReference type="Proteomes" id="UP000597341">
    <property type="component" value="Unassembled WGS sequence"/>
</dbReference>
<protein>
    <recommendedName>
        <fullName evidence="1">Endonuclease/exonuclease/phosphatase domain-containing protein</fullName>
    </recommendedName>
</protein>
<accession>A0ABQ3HGM3</accession>
<sequence>MIRAVSANLGRREVAAEWVEDVLGRSGDDAVDLLFLQEVPVRRDWETICDKSGFDVGIGAGPTYQVRSLLMWRRSAISGAALTLPTAGYHGSYLAAARLELPLVGDVVAVSVHASPAVVESAYQEIWLGTGRDLPQPRTAASSGELWDSDFVLATLAELARLGPTLVAGDFNECLAWDETHPGEWGREYFDRIASASLISLTHRDGEIEQQTAFTHDGLEYQLDHVLATPDVASHVLGAPRVDPTWTRDAVLAGATSDHAPIWFEMQGLAP</sequence>
<feature type="domain" description="Endonuclease/exonuclease/phosphatase" evidence="1">
    <location>
        <begin position="15"/>
        <end position="259"/>
    </location>
</feature>